<evidence type="ECO:0000259" key="7">
    <source>
        <dbReference type="Pfam" id="PF03962"/>
    </source>
</evidence>
<comment type="subcellular location">
    <subcellularLocation>
        <location evidence="1 5">Nucleus</location>
    </subcellularLocation>
</comment>
<accession>K8F0I1</accession>
<dbReference type="AlphaFoldDB" id="K8F0I1"/>
<feature type="region of interest" description="Disordered" evidence="6">
    <location>
        <begin position="104"/>
        <end position="128"/>
    </location>
</feature>
<evidence type="ECO:0000256" key="6">
    <source>
        <dbReference type="SAM" id="MobiDB-lite"/>
    </source>
</evidence>
<dbReference type="InterPro" id="IPR005647">
    <property type="entry name" value="Mnd1"/>
</dbReference>
<evidence type="ECO:0000256" key="3">
    <source>
        <dbReference type="ARBA" id="ARBA00023054"/>
    </source>
</evidence>
<dbReference type="STRING" id="41875.K8F0I1"/>
<dbReference type="InterPro" id="IPR040453">
    <property type="entry name" value="Mnd1_HTH"/>
</dbReference>
<comment type="function">
    <text evidence="5">Required for proper homologous chromosome pairing and efficient cross-over and intragenic recombination during meiosis.</text>
</comment>
<dbReference type="InterPro" id="IPR040661">
    <property type="entry name" value="LZ3wCH"/>
</dbReference>
<keyword evidence="10" id="KW-1185">Reference proteome</keyword>
<evidence type="ECO:0000256" key="2">
    <source>
        <dbReference type="ARBA" id="ARBA00005981"/>
    </source>
</evidence>
<dbReference type="KEGG" id="bpg:Bathy10g00180"/>
<dbReference type="GeneID" id="19013095"/>
<comment type="similarity">
    <text evidence="2 5">Belongs to the MND1 family.</text>
</comment>
<feature type="domain" description="Leucine zipper with capping helix" evidence="8">
    <location>
        <begin position="156"/>
        <end position="210"/>
    </location>
</feature>
<gene>
    <name evidence="9" type="ordered locus">Bathy10g00180</name>
</gene>
<keyword evidence="4 5" id="KW-0539">Nucleus</keyword>
<dbReference type="GO" id="GO:0007131">
    <property type="term" value="P:reciprocal meiotic recombination"/>
    <property type="evidence" value="ECO:0007669"/>
    <property type="project" value="InterPro"/>
</dbReference>
<feature type="compositionally biased region" description="Basic and acidic residues" evidence="6">
    <location>
        <begin position="104"/>
        <end position="126"/>
    </location>
</feature>
<dbReference type="OrthoDB" id="273345at2759"/>
<dbReference type="EMBL" id="FO082269">
    <property type="protein sequence ID" value="CCO18290.1"/>
    <property type="molecule type" value="Genomic_DNA"/>
</dbReference>
<dbReference type="Proteomes" id="UP000198341">
    <property type="component" value="Chromosome 10"/>
</dbReference>
<evidence type="ECO:0000256" key="4">
    <source>
        <dbReference type="ARBA" id="ARBA00023242"/>
    </source>
</evidence>
<name>K8F0I1_9CHLO</name>
<dbReference type="GO" id="GO:0003690">
    <property type="term" value="F:double-stranded DNA binding"/>
    <property type="evidence" value="ECO:0007669"/>
    <property type="project" value="InterPro"/>
</dbReference>
<dbReference type="GO" id="GO:0005634">
    <property type="term" value="C:nucleus"/>
    <property type="evidence" value="ECO:0007669"/>
    <property type="project" value="UniProtKB-SubCell"/>
</dbReference>
<organism evidence="9 10">
    <name type="scientific">Bathycoccus prasinos</name>
    <dbReference type="NCBI Taxonomy" id="41875"/>
    <lineage>
        <taxon>Eukaryota</taxon>
        <taxon>Viridiplantae</taxon>
        <taxon>Chlorophyta</taxon>
        <taxon>Mamiellophyceae</taxon>
        <taxon>Mamiellales</taxon>
        <taxon>Bathycoccaceae</taxon>
        <taxon>Bathycoccus</taxon>
    </lineage>
</organism>
<dbReference type="RefSeq" id="XP_007510757.1">
    <property type="nucleotide sequence ID" value="XM_007510695.1"/>
</dbReference>
<evidence type="ECO:0000313" key="10">
    <source>
        <dbReference type="Proteomes" id="UP000198341"/>
    </source>
</evidence>
<evidence type="ECO:0000256" key="5">
    <source>
        <dbReference type="PIRNR" id="PIRNR026991"/>
    </source>
</evidence>
<evidence type="ECO:0000256" key="1">
    <source>
        <dbReference type="ARBA" id="ARBA00004123"/>
    </source>
</evidence>
<proteinExistence type="inferred from homology"/>
<evidence type="ECO:0000313" key="9">
    <source>
        <dbReference type="EMBL" id="CCO18290.1"/>
    </source>
</evidence>
<dbReference type="Pfam" id="PF18517">
    <property type="entry name" value="LZ3wCH"/>
    <property type="match status" value="1"/>
</dbReference>
<sequence>MAKGKSVADKRAIILGIFHEKKEPFLLKEIEKLASKKGVVLQSVQEILKTLTDDDLVKTDKIGTTNWFWSFPSEHATKLEQKKNQCDAELKALEKQLKKIEEDIENEKTTNKENDASSSAQDRKNAEMALQAAKDENAKLLKELAKLEESNPELQEQVAKGVDAMRGAADRWTDNLFLVKSWVDKKMGDKEQTKAFFKQQGVDLNTLDYVQ</sequence>
<evidence type="ECO:0000259" key="8">
    <source>
        <dbReference type="Pfam" id="PF18517"/>
    </source>
</evidence>
<keyword evidence="3" id="KW-0175">Coiled coil</keyword>
<dbReference type="PIRSF" id="PIRSF026991">
    <property type="entry name" value="Mnd1"/>
    <property type="match status" value="1"/>
</dbReference>
<dbReference type="eggNOG" id="KOG3433">
    <property type="taxonomic scope" value="Eukaryota"/>
</dbReference>
<feature type="domain" description="Mnd1 HTH" evidence="7">
    <location>
        <begin position="14"/>
        <end position="72"/>
    </location>
</feature>
<dbReference type="Pfam" id="PF03962">
    <property type="entry name" value="Mnd1"/>
    <property type="match status" value="1"/>
</dbReference>
<protein>
    <recommendedName>
        <fullName evidence="5">Meiotic nuclear division protein 1 homolog</fullName>
    </recommendedName>
</protein>
<reference evidence="9 10" key="1">
    <citation type="submission" date="2011-10" db="EMBL/GenBank/DDBJ databases">
        <authorList>
            <person name="Genoscope - CEA"/>
        </authorList>
    </citation>
    <scope>NUCLEOTIDE SEQUENCE [LARGE SCALE GENOMIC DNA]</scope>
    <source>
        <strain evidence="9 10">RCC 1105</strain>
    </source>
</reference>